<evidence type="ECO:0000313" key="6">
    <source>
        <dbReference type="EMBL" id="MEJ2862808.1"/>
    </source>
</evidence>
<evidence type="ECO:0000256" key="4">
    <source>
        <dbReference type="PROSITE-ProRule" id="PRU00335"/>
    </source>
</evidence>
<dbReference type="PROSITE" id="PS01081">
    <property type="entry name" value="HTH_TETR_1"/>
    <property type="match status" value="1"/>
</dbReference>
<sequence length="186" mass="20031">MVRWKPGARERLQAAALERFAAQGFDGTTVAEIAATAGLTERTFFRHFADKREVLFAGQDEFERLFVAGIEEAGGDDPMAVVAAALDGATAFFPDDRRAWSRARQEVIDADPGLQERELLKLSKLATAMTQALAQRGIDPTAAALAAESGVAVFRVGFATWIAEGEERPLAGILRAVLGELRSLLA</sequence>
<dbReference type="Pfam" id="PF00440">
    <property type="entry name" value="TetR_N"/>
    <property type="match status" value="1"/>
</dbReference>
<dbReference type="PRINTS" id="PR00455">
    <property type="entry name" value="HTHTETR"/>
</dbReference>
<feature type="DNA-binding region" description="H-T-H motif" evidence="4">
    <location>
        <begin position="29"/>
        <end position="48"/>
    </location>
</feature>
<dbReference type="Gene3D" id="1.10.357.10">
    <property type="entry name" value="Tetracycline Repressor, domain 2"/>
    <property type="match status" value="1"/>
</dbReference>
<dbReference type="Proteomes" id="UP001369736">
    <property type="component" value="Unassembled WGS sequence"/>
</dbReference>
<dbReference type="Pfam" id="PF17754">
    <property type="entry name" value="TetR_C_14"/>
    <property type="match status" value="1"/>
</dbReference>
<feature type="domain" description="HTH tetR-type" evidence="5">
    <location>
        <begin position="6"/>
        <end position="66"/>
    </location>
</feature>
<dbReference type="SUPFAM" id="SSF46689">
    <property type="entry name" value="Homeodomain-like"/>
    <property type="match status" value="1"/>
</dbReference>
<dbReference type="InterPro" id="IPR023772">
    <property type="entry name" value="DNA-bd_HTH_TetR-type_CS"/>
</dbReference>
<evidence type="ECO:0000256" key="1">
    <source>
        <dbReference type="ARBA" id="ARBA00023015"/>
    </source>
</evidence>
<organism evidence="6 7">
    <name type="scientific">Actinomycetospora flava</name>
    <dbReference type="NCBI Taxonomy" id="3129232"/>
    <lineage>
        <taxon>Bacteria</taxon>
        <taxon>Bacillati</taxon>
        <taxon>Actinomycetota</taxon>
        <taxon>Actinomycetes</taxon>
        <taxon>Pseudonocardiales</taxon>
        <taxon>Pseudonocardiaceae</taxon>
        <taxon>Actinomycetospora</taxon>
    </lineage>
</organism>
<gene>
    <name evidence="6" type="ORF">WCD58_16670</name>
</gene>
<keyword evidence="3" id="KW-0804">Transcription</keyword>
<comment type="caution">
    <text evidence="6">The sequence shown here is derived from an EMBL/GenBank/DDBJ whole genome shotgun (WGS) entry which is preliminary data.</text>
</comment>
<accession>A0ABU8M8N3</accession>
<evidence type="ECO:0000256" key="2">
    <source>
        <dbReference type="ARBA" id="ARBA00023125"/>
    </source>
</evidence>
<proteinExistence type="predicted"/>
<dbReference type="PANTHER" id="PTHR30055">
    <property type="entry name" value="HTH-TYPE TRANSCRIPTIONAL REGULATOR RUTR"/>
    <property type="match status" value="1"/>
</dbReference>
<dbReference type="PANTHER" id="PTHR30055:SF238">
    <property type="entry name" value="MYCOFACTOCIN BIOSYNTHESIS TRANSCRIPTIONAL REGULATOR MFTR-RELATED"/>
    <property type="match status" value="1"/>
</dbReference>
<keyword evidence="2 4" id="KW-0238">DNA-binding</keyword>
<evidence type="ECO:0000313" key="7">
    <source>
        <dbReference type="Proteomes" id="UP001369736"/>
    </source>
</evidence>
<reference evidence="6 7" key="1">
    <citation type="submission" date="2024-03" db="EMBL/GenBank/DDBJ databases">
        <title>Actinomycetospora sp. OC33-EN07, a novel actinomycete isolated from wild orchid (Aerides multiflora).</title>
        <authorList>
            <person name="Suriyachadkun C."/>
        </authorList>
    </citation>
    <scope>NUCLEOTIDE SEQUENCE [LARGE SCALE GENOMIC DNA]</scope>
    <source>
        <strain evidence="6 7">OC33-EN07</strain>
    </source>
</reference>
<keyword evidence="1" id="KW-0805">Transcription regulation</keyword>
<evidence type="ECO:0000256" key="3">
    <source>
        <dbReference type="ARBA" id="ARBA00023163"/>
    </source>
</evidence>
<dbReference type="InterPro" id="IPR001647">
    <property type="entry name" value="HTH_TetR"/>
</dbReference>
<keyword evidence="7" id="KW-1185">Reference proteome</keyword>
<dbReference type="InterPro" id="IPR041347">
    <property type="entry name" value="MftR_C"/>
</dbReference>
<dbReference type="PROSITE" id="PS50977">
    <property type="entry name" value="HTH_TETR_2"/>
    <property type="match status" value="1"/>
</dbReference>
<protein>
    <submittedName>
        <fullName evidence="6">TetR family transcriptional regulator</fullName>
    </submittedName>
</protein>
<dbReference type="InterPro" id="IPR050109">
    <property type="entry name" value="HTH-type_TetR-like_transc_reg"/>
</dbReference>
<name>A0ABU8M8N3_9PSEU</name>
<evidence type="ECO:0000259" key="5">
    <source>
        <dbReference type="PROSITE" id="PS50977"/>
    </source>
</evidence>
<dbReference type="InterPro" id="IPR009057">
    <property type="entry name" value="Homeodomain-like_sf"/>
</dbReference>
<dbReference type="EMBL" id="JBBEGM010000006">
    <property type="protein sequence ID" value="MEJ2862808.1"/>
    <property type="molecule type" value="Genomic_DNA"/>
</dbReference>
<dbReference type="RefSeq" id="WP_337704177.1">
    <property type="nucleotide sequence ID" value="NZ_JBBEGM010000006.1"/>
</dbReference>